<sequence>MRTIIHIASGAIVGSSVREPVSLPDGFATIDGNYSSRDSWWDGSAMQPREEVALALSPNPVSVGEVVTITAPAGSHKRPPDGAIISEDSFICPAGHRAVTVSLMGRYRGEARIEIA</sequence>
<organism evidence="1 2">
    <name type="scientific">Sphingomonas oleivorans</name>
    <dbReference type="NCBI Taxonomy" id="1735121"/>
    <lineage>
        <taxon>Bacteria</taxon>
        <taxon>Pseudomonadati</taxon>
        <taxon>Pseudomonadota</taxon>
        <taxon>Alphaproteobacteria</taxon>
        <taxon>Sphingomonadales</taxon>
        <taxon>Sphingomonadaceae</taxon>
        <taxon>Sphingomonas</taxon>
    </lineage>
</organism>
<dbReference type="EMBL" id="NWBU01000003">
    <property type="protein sequence ID" value="PTQ13722.1"/>
    <property type="molecule type" value="Genomic_DNA"/>
</dbReference>
<proteinExistence type="predicted"/>
<protein>
    <submittedName>
        <fullName evidence="1">Uncharacterized protein</fullName>
    </submittedName>
</protein>
<evidence type="ECO:0000313" key="1">
    <source>
        <dbReference type="EMBL" id="PTQ13722.1"/>
    </source>
</evidence>
<evidence type="ECO:0000313" key="2">
    <source>
        <dbReference type="Proteomes" id="UP000244162"/>
    </source>
</evidence>
<dbReference type="Proteomes" id="UP000244162">
    <property type="component" value="Unassembled WGS sequence"/>
</dbReference>
<name>A0A2T5G3C3_9SPHN</name>
<gene>
    <name evidence="1" type="ORF">CLG96_00100</name>
</gene>
<dbReference type="AlphaFoldDB" id="A0A2T5G3C3"/>
<accession>A0A2T5G3C3</accession>
<keyword evidence="2" id="KW-1185">Reference proteome</keyword>
<dbReference type="RefSeq" id="WP_107965852.1">
    <property type="nucleotide sequence ID" value="NZ_NWBU01000003.1"/>
</dbReference>
<comment type="caution">
    <text evidence="1">The sequence shown here is derived from an EMBL/GenBank/DDBJ whole genome shotgun (WGS) entry which is preliminary data.</text>
</comment>
<reference evidence="1 2" key="1">
    <citation type="submission" date="2017-09" db="EMBL/GenBank/DDBJ databases">
        <title>Sphingomonas panjinensis sp.nov., isolated from oil-contaminated soil.</title>
        <authorList>
            <person name="Wang L."/>
            <person name="Chen L."/>
        </authorList>
    </citation>
    <scope>NUCLEOTIDE SEQUENCE [LARGE SCALE GENOMIC DNA]</scope>
    <source>
        <strain evidence="1 2">FW-11</strain>
    </source>
</reference>